<feature type="chain" id="PRO_5044345351" evidence="2">
    <location>
        <begin position="23"/>
        <end position="125"/>
    </location>
</feature>
<gene>
    <name evidence="4" type="primary">LOC120270378</name>
</gene>
<accession>A0AB40C0N6</accession>
<evidence type="ECO:0000256" key="2">
    <source>
        <dbReference type="SAM" id="SignalP"/>
    </source>
</evidence>
<dbReference type="GeneID" id="120270378"/>
<protein>
    <submittedName>
        <fullName evidence="4">TPD1 protein homolog 1-like</fullName>
    </submittedName>
</protein>
<dbReference type="AlphaFoldDB" id="A0AB40C0N6"/>
<proteinExistence type="predicted"/>
<name>A0AB40C0N6_DIOCR</name>
<evidence type="ECO:0000313" key="4">
    <source>
        <dbReference type="RefSeq" id="XP_039133309.1"/>
    </source>
</evidence>
<keyword evidence="1 2" id="KW-0732">Signal</keyword>
<keyword evidence="3" id="KW-1185">Reference proteome</keyword>
<evidence type="ECO:0000256" key="1">
    <source>
        <dbReference type="ARBA" id="ARBA00022729"/>
    </source>
</evidence>
<dbReference type="PANTHER" id="PTHR33184:SF72">
    <property type="entry name" value="BETA-1,3-N-ACETYLGLUCOSAMINYLTRANSFERASE FAMILY PROTEIN"/>
    <property type="match status" value="1"/>
</dbReference>
<dbReference type="GO" id="GO:0001709">
    <property type="term" value="P:cell fate determination"/>
    <property type="evidence" value="ECO:0007669"/>
    <property type="project" value="TreeGrafter"/>
</dbReference>
<dbReference type="PANTHER" id="PTHR33184">
    <property type="entry name" value="PROTEIN TAPETUM DETERMINANT 1-LIKE-RELATED"/>
    <property type="match status" value="1"/>
</dbReference>
<dbReference type="InterPro" id="IPR040361">
    <property type="entry name" value="TPD1"/>
</dbReference>
<dbReference type="RefSeq" id="XP_039133309.1">
    <property type="nucleotide sequence ID" value="XM_039277375.1"/>
</dbReference>
<feature type="signal peptide" evidence="2">
    <location>
        <begin position="1"/>
        <end position="22"/>
    </location>
</feature>
<dbReference type="Pfam" id="PF24068">
    <property type="entry name" value="TPD1_C"/>
    <property type="match status" value="1"/>
</dbReference>
<evidence type="ECO:0000313" key="3">
    <source>
        <dbReference type="Proteomes" id="UP001515500"/>
    </source>
</evidence>
<dbReference type="Proteomes" id="UP001515500">
    <property type="component" value="Chromosome 10"/>
</dbReference>
<organism evidence="3 4">
    <name type="scientific">Dioscorea cayennensis subsp. rotundata</name>
    <name type="common">White Guinea yam</name>
    <name type="synonym">Dioscorea rotundata</name>
    <dbReference type="NCBI Taxonomy" id="55577"/>
    <lineage>
        <taxon>Eukaryota</taxon>
        <taxon>Viridiplantae</taxon>
        <taxon>Streptophyta</taxon>
        <taxon>Embryophyta</taxon>
        <taxon>Tracheophyta</taxon>
        <taxon>Spermatophyta</taxon>
        <taxon>Magnoliopsida</taxon>
        <taxon>Liliopsida</taxon>
        <taxon>Dioscoreales</taxon>
        <taxon>Dioscoreaceae</taxon>
        <taxon>Dioscorea</taxon>
    </lineage>
</organism>
<reference evidence="4" key="1">
    <citation type="submission" date="2025-08" db="UniProtKB">
        <authorList>
            <consortium name="RefSeq"/>
        </authorList>
    </citation>
    <scope>IDENTIFICATION</scope>
</reference>
<sequence length="125" mass="13553">MASNSLILFIASLMLFSLQCNGQQCTGSDIAVNLVKTGSVVEGDPEYEVTVSNNCEKCTAVNVHVQCFGLNSVEPVNKTAIRPEAGTDRCIVNDGKPISQGSPVKFKYAWLTPQDFPVVSYEFKC</sequence>